<dbReference type="EC" id="3.2.1.-" evidence="9"/>
<protein>
    <recommendedName>
        <fullName evidence="9">Glucanase</fullName>
        <ecNumber evidence="9">3.2.1.-</ecNumber>
    </recommendedName>
</protein>
<proteinExistence type="inferred from homology"/>
<feature type="binding site" evidence="7">
    <location>
        <position position="329"/>
    </location>
    <ligand>
        <name>substrate</name>
    </ligand>
</feature>
<gene>
    <name evidence="10" type="ORF">UCREL1_11703</name>
</gene>
<dbReference type="Pfam" id="PF01341">
    <property type="entry name" value="Glyco_hydro_6"/>
    <property type="match status" value="1"/>
</dbReference>
<evidence type="ECO:0000256" key="1">
    <source>
        <dbReference type="ARBA" id="ARBA00022801"/>
    </source>
</evidence>
<dbReference type="OMA" id="LVDSIVW"/>
<dbReference type="PROSITE" id="PS00656">
    <property type="entry name" value="GLYCOSYL_HYDROL_F6_2"/>
    <property type="match status" value="1"/>
</dbReference>
<evidence type="ECO:0000256" key="6">
    <source>
        <dbReference type="PIRSR" id="PIRSR001100-1"/>
    </source>
</evidence>
<comment type="similarity">
    <text evidence="9">Belongs to the glycosyl hydrolase family 6.</text>
</comment>
<keyword evidence="1 9" id="KW-0378">Hydrolase</keyword>
<dbReference type="PRINTS" id="PR00733">
    <property type="entry name" value="GLHYDRLASE6"/>
</dbReference>
<evidence type="ECO:0000256" key="3">
    <source>
        <dbReference type="ARBA" id="ARBA00023277"/>
    </source>
</evidence>
<dbReference type="InterPro" id="IPR001524">
    <property type="entry name" value="Glyco_hydro_6_CS"/>
</dbReference>
<feature type="binding site" evidence="7">
    <location>
        <position position="233"/>
    </location>
    <ligand>
        <name>substrate</name>
    </ligand>
</feature>
<evidence type="ECO:0000256" key="2">
    <source>
        <dbReference type="ARBA" id="ARBA00023001"/>
    </source>
</evidence>
<feature type="binding site" evidence="7">
    <location>
        <position position="269"/>
    </location>
    <ligand>
        <name>substrate</name>
    </ligand>
</feature>
<sequence length="396" mass="42330">MRVIALLTAAAATAVVSVSATPYGNPIWGVSLASRFPIFKRQNSSNPFEGKTLLPNPEWTAKLDVTRDAFLARGDVENAEKVRAIGQVGTFVWVSDIAGLDSVDGIIAAARADKQAATGKRQASGQVVGLVLYNIPNRDCSAGQRPGELQGIDGLERYKTEFIAPLVEKISAATDLTFAIVLEPDSLANLITNLTVDKCAEAAALYEEGIVHAISKLQFDNVHLYLDAAHGGWLGTEGNLQPTAETFARVVSRSGNNTRIRGFATNVSNYNPYSAAIREVFTEASGSWDEDHYIKFLAVYLEKAGLPTRFIVDQGRVALPGARAEWSDWCNVVPSGFGMLPGTSVSNSLVDSIVWIRASGPSDGECGMSGAPKAGEWFAGYVEQMVKNADGSIKVA</sequence>
<dbReference type="Proteomes" id="UP000012174">
    <property type="component" value="Unassembled WGS sequence"/>
</dbReference>
<dbReference type="GO" id="GO:0004553">
    <property type="term" value="F:hydrolase activity, hydrolyzing O-glycosyl compounds"/>
    <property type="evidence" value="ECO:0007669"/>
    <property type="project" value="InterPro"/>
</dbReference>
<dbReference type="InterPro" id="IPR016288">
    <property type="entry name" value="Beta_cellobiohydrolase"/>
</dbReference>
<dbReference type="KEGG" id="ela:UCREL1_11703"/>
<feature type="active site" description="Proton donor" evidence="6 8">
    <location>
        <position position="185"/>
    </location>
</feature>
<dbReference type="PANTHER" id="PTHR34876">
    <property type="match status" value="1"/>
</dbReference>
<dbReference type="InterPro" id="IPR036434">
    <property type="entry name" value="Beta_cellobiohydrolase_sf"/>
</dbReference>
<evidence type="ECO:0000256" key="8">
    <source>
        <dbReference type="PROSITE-ProRule" id="PRU10057"/>
    </source>
</evidence>
<evidence type="ECO:0000313" key="11">
    <source>
        <dbReference type="Proteomes" id="UP000012174"/>
    </source>
</evidence>
<dbReference type="eggNOG" id="ENOG502SATK">
    <property type="taxonomic scope" value="Eukaryota"/>
</dbReference>
<feature type="active site" description="Proton acceptor" evidence="6">
    <location>
        <position position="363"/>
    </location>
</feature>
<reference evidence="11" key="1">
    <citation type="journal article" date="2013" name="Genome Announc.">
        <title>Draft genome sequence of the grapevine dieback fungus Eutypa lata UCR-EL1.</title>
        <authorList>
            <person name="Blanco-Ulate B."/>
            <person name="Rolshausen P.E."/>
            <person name="Cantu D."/>
        </authorList>
    </citation>
    <scope>NUCLEOTIDE SEQUENCE [LARGE SCALE GENOMIC DNA]</scope>
    <source>
        <strain evidence="11">UCR-EL1</strain>
    </source>
</reference>
<feature type="chain" id="PRO_5005141263" description="Glucanase" evidence="9">
    <location>
        <begin position="21"/>
        <end position="396"/>
    </location>
</feature>
<keyword evidence="9" id="KW-0732">Signal</keyword>
<dbReference type="GO" id="GO:0030245">
    <property type="term" value="P:cellulose catabolic process"/>
    <property type="evidence" value="ECO:0007669"/>
    <property type="project" value="UniProtKB-KW"/>
</dbReference>
<name>M7SB17_EUTLA</name>
<keyword evidence="11" id="KW-1185">Reference proteome</keyword>
<dbReference type="AlphaFoldDB" id="M7SB17"/>
<keyword evidence="3 9" id="KW-0119">Carbohydrate metabolism</keyword>
<feature type="binding site" evidence="7">
    <location>
        <position position="93"/>
    </location>
    <ligand>
        <name>substrate</name>
    </ligand>
</feature>
<feature type="binding site" evidence="7">
    <location>
        <position position="230"/>
    </location>
    <ligand>
        <name>substrate</name>
    </ligand>
</feature>
<dbReference type="SUPFAM" id="SSF51989">
    <property type="entry name" value="Glycosyl hydrolases family 6, cellulases"/>
    <property type="match status" value="1"/>
</dbReference>
<evidence type="ECO:0000256" key="5">
    <source>
        <dbReference type="ARBA" id="ARBA00023326"/>
    </source>
</evidence>
<evidence type="ECO:0000256" key="4">
    <source>
        <dbReference type="ARBA" id="ARBA00023295"/>
    </source>
</evidence>
<evidence type="ECO:0000256" key="9">
    <source>
        <dbReference type="RuleBase" id="RU361186"/>
    </source>
</evidence>
<keyword evidence="4 9" id="KW-0326">Glycosidase</keyword>
<dbReference type="HOGENOM" id="CLU_015488_0_0_1"/>
<dbReference type="OrthoDB" id="64893at2759"/>
<keyword evidence="2 9" id="KW-0136">Cellulose degradation</keyword>
<dbReference type="PIRSF" id="PIRSF001100">
    <property type="entry name" value="Beta_cellobiohydrolase"/>
    <property type="match status" value="1"/>
</dbReference>
<evidence type="ECO:0000256" key="7">
    <source>
        <dbReference type="PIRSR" id="PIRSR001100-2"/>
    </source>
</evidence>
<dbReference type="PANTHER" id="PTHR34876:SF10">
    <property type="entry name" value="GLUCANASE"/>
    <property type="match status" value="1"/>
</dbReference>
<organism evidence="10 11">
    <name type="scientific">Eutypa lata (strain UCR-EL1)</name>
    <name type="common">Grapevine dieback disease fungus</name>
    <name type="synonym">Eutypa armeniacae</name>
    <dbReference type="NCBI Taxonomy" id="1287681"/>
    <lineage>
        <taxon>Eukaryota</taxon>
        <taxon>Fungi</taxon>
        <taxon>Dikarya</taxon>
        <taxon>Ascomycota</taxon>
        <taxon>Pezizomycotina</taxon>
        <taxon>Sordariomycetes</taxon>
        <taxon>Xylariomycetidae</taxon>
        <taxon>Xylariales</taxon>
        <taxon>Diatrypaceae</taxon>
        <taxon>Eutypa</taxon>
    </lineage>
</organism>
<accession>M7SB17</accession>
<evidence type="ECO:0000313" key="10">
    <source>
        <dbReference type="EMBL" id="EMR61362.1"/>
    </source>
</evidence>
<dbReference type="STRING" id="1287681.M7SB17"/>
<dbReference type="EMBL" id="KB707642">
    <property type="protein sequence ID" value="EMR61362.1"/>
    <property type="molecule type" value="Genomic_DNA"/>
</dbReference>
<keyword evidence="5 9" id="KW-0624">Polysaccharide degradation</keyword>
<feature type="signal peptide" evidence="9">
    <location>
        <begin position="1"/>
        <end position="20"/>
    </location>
</feature>
<dbReference type="Gene3D" id="3.20.20.40">
    <property type="entry name" value="1, 4-beta cellobiohydrolase"/>
    <property type="match status" value="1"/>
</dbReference>